<dbReference type="AlphaFoldDB" id="A0A1T5FQ81"/>
<comment type="subcellular location">
    <subcellularLocation>
        <location evidence="1">Cell outer membrane</location>
        <topology evidence="1">Multi-pass membrane protein</topology>
    </subcellularLocation>
</comment>
<feature type="chain" id="PRO_5012549750" evidence="8">
    <location>
        <begin position="23"/>
        <end position="461"/>
    </location>
</feature>
<dbReference type="SUPFAM" id="SSF56935">
    <property type="entry name" value="Porins"/>
    <property type="match status" value="1"/>
</dbReference>
<dbReference type="OrthoDB" id="9922at2"/>
<keyword evidence="4" id="KW-0812">Transmembrane</keyword>
<dbReference type="InterPro" id="IPR005017">
    <property type="entry name" value="OMPP1/FadL/TodX"/>
</dbReference>
<evidence type="ECO:0000313" key="9">
    <source>
        <dbReference type="EMBL" id="SKB98272.1"/>
    </source>
</evidence>
<feature type="signal peptide" evidence="8">
    <location>
        <begin position="1"/>
        <end position="22"/>
    </location>
</feature>
<protein>
    <submittedName>
        <fullName evidence="9">Long-chain fatty acid transport protein</fullName>
    </submittedName>
</protein>
<keyword evidence="6" id="KW-0472">Membrane</keyword>
<sequence>MKIKTTTVLALLAAGTASPASATDVFTLEGFGAISRGLGGAAVSLDVGPAGIMSNPATLSLSTDNLDPDSDSQLLIGLDIIAPNIDAYNDATGVKAASHTHSRNRGPYFAPELAYIRRSGKFTFGIGAFALGGLGTEYGKSSFLSSGLSGAPAGLDNSSRMLALDIPAAASVKVTDRLTIGGSIDAVWIGLNLGLQLQADQVGSLIGSGRVSGSLVPVLGGIPGLDAAHFGLTRNNYLLNGVDGWGLGGRVGFTYKLTPSTMIGGAYNFKTDVADLEGPATLTAVSTIAGQIPLTGRIRVRDFQMPARLSVGVTQRFGPQLLITAEYQRAFWKDAMKNINVGFEADAAGDINVLLPQNYRNQDIVAVGGAYEMGPMTFRVGARFASQATPGATLLAVVPAIPRYHASAGMTYKLGKRQAIDFAYSHAFKEKVSNDGLPNTSQPLSVTHSQNNLSIGYRLSF</sequence>
<evidence type="ECO:0000256" key="2">
    <source>
        <dbReference type="ARBA" id="ARBA00008163"/>
    </source>
</evidence>
<evidence type="ECO:0000313" key="10">
    <source>
        <dbReference type="Proteomes" id="UP000190044"/>
    </source>
</evidence>
<evidence type="ECO:0000256" key="5">
    <source>
        <dbReference type="ARBA" id="ARBA00022729"/>
    </source>
</evidence>
<dbReference type="GO" id="GO:0009279">
    <property type="term" value="C:cell outer membrane"/>
    <property type="evidence" value="ECO:0007669"/>
    <property type="project" value="UniProtKB-SubCell"/>
</dbReference>
<evidence type="ECO:0000256" key="1">
    <source>
        <dbReference type="ARBA" id="ARBA00004571"/>
    </source>
</evidence>
<evidence type="ECO:0000256" key="8">
    <source>
        <dbReference type="SAM" id="SignalP"/>
    </source>
</evidence>
<evidence type="ECO:0000256" key="7">
    <source>
        <dbReference type="ARBA" id="ARBA00023237"/>
    </source>
</evidence>
<dbReference type="RefSeq" id="WP_079640073.1">
    <property type="nucleotide sequence ID" value="NZ_FUYP01000042.1"/>
</dbReference>
<name>A0A1T5FQ81_9SPHN</name>
<keyword evidence="5 8" id="KW-0732">Signal</keyword>
<comment type="similarity">
    <text evidence="2">Belongs to the OmpP1/FadL family.</text>
</comment>
<accession>A0A1T5FQ81</accession>
<organism evidence="9 10">
    <name type="scientific">Sphingopyxis flava</name>
    <dbReference type="NCBI Taxonomy" id="1507287"/>
    <lineage>
        <taxon>Bacteria</taxon>
        <taxon>Pseudomonadati</taxon>
        <taxon>Pseudomonadota</taxon>
        <taxon>Alphaproteobacteria</taxon>
        <taxon>Sphingomonadales</taxon>
        <taxon>Sphingomonadaceae</taxon>
        <taxon>Sphingopyxis</taxon>
    </lineage>
</organism>
<evidence type="ECO:0000256" key="3">
    <source>
        <dbReference type="ARBA" id="ARBA00022452"/>
    </source>
</evidence>
<dbReference type="Pfam" id="PF03349">
    <property type="entry name" value="Toluene_X"/>
    <property type="match status" value="1"/>
</dbReference>
<evidence type="ECO:0000256" key="6">
    <source>
        <dbReference type="ARBA" id="ARBA00023136"/>
    </source>
</evidence>
<keyword evidence="3" id="KW-1134">Transmembrane beta strand</keyword>
<dbReference type="Gene3D" id="2.40.160.60">
    <property type="entry name" value="Outer membrane protein transport protein (OMPP1/FadL/TodX)"/>
    <property type="match status" value="1"/>
</dbReference>
<gene>
    <name evidence="9" type="ORF">SAMN06295937_10425</name>
</gene>
<keyword evidence="10" id="KW-1185">Reference proteome</keyword>
<evidence type="ECO:0000256" key="4">
    <source>
        <dbReference type="ARBA" id="ARBA00022692"/>
    </source>
</evidence>
<proteinExistence type="inferred from homology"/>
<dbReference type="Proteomes" id="UP000190044">
    <property type="component" value="Unassembled WGS sequence"/>
</dbReference>
<dbReference type="EMBL" id="FUYP01000042">
    <property type="protein sequence ID" value="SKB98272.1"/>
    <property type="molecule type" value="Genomic_DNA"/>
</dbReference>
<keyword evidence="7" id="KW-0998">Cell outer membrane</keyword>
<dbReference type="GO" id="GO:0015483">
    <property type="term" value="F:long-chain fatty acid transporting porin activity"/>
    <property type="evidence" value="ECO:0007669"/>
    <property type="project" value="TreeGrafter"/>
</dbReference>
<reference evidence="10" key="1">
    <citation type="submission" date="2017-02" db="EMBL/GenBank/DDBJ databases">
        <authorList>
            <person name="Varghese N."/>
            <person name="Submissions S."/>
        </authorList>
    </citation>
    <scope>NUCLEOTIDE SEQUENCE [LARGE SCALE GENOMIC DNA]</scope>
    <source>
        <strain evidence="10">R11H</strain>
    </source>
</reference>
<dbReference type="PANTHER" id="PTHR35093">
    <property type="entry name" value="OUTER MEMBRANE PROTEIN NMB0088-RELATED"/>
    <property type="match status" value="1"/>
</dbReference>
<dbReference type="PANTHER" id="PTHR35093:SF8">
    <property type="entry name" value="OUTER MEMBRANE PROTEIN NMB0088-RELATED"/>
    <property type="match status" value="1"/>
</dbReference>